<dbReference type="InterPro" id="IPR036986">
    <property type="entry name" value="S4_RNA-bd_sf"/>
</dbReference>
<evidence type="ECO:0000313" key="7">
    <source>
        <dbReference type="Proteomes" id="UP000230208"/>
    </source>
</evidence>
<dbReference type="InterPro" id="IPR002942">
    <property type="entry name" value="S4_RNA-bd"/>
</dbReference>
<dbReference type="InterPro" id="IPR006145">
    <property type="entry name" value="PsdUridine_synth_RsuA/RluA"/>
</dbReference>
<evidence type="ECO:0000259" key="5">
    <source>
        <dbReference type="SMART" id="SM00363"/>
    </source>
</evidence>
<dbReference type="AlphaFoldDB" id="A0A2H0R5A1"/>
<keyword evidence="3" id="KW-0694">RNA-binding</keyword>
<dbReference type="NCBIfam" id="TIGR00093">
    <property type="entry name" value="pseudouridine synthase"/>
    <property type="match status" value="1"/>
</dbReference>
<comment type="similarity">
    <text evidence="1 4">Belongs to the pseudouridine synthase RsuA family.</text>
</comment>
<dbReference type="GO" id="GO:0120159">
    <property type="term" value="F:rRNA pseudouridine synthase activity"/>
    <property type="evidence" value="ECO:0007669"/>
    <property type="project" value="UniProtKB-ARBA"/>
</dbReference>
<dbReference type="PROSITE" id="PS50889">
    <property type="entry name" value="S4"/>
    <property type="match status" value="1"/>
</dbReference>
<dbReference type="EMBL" id="PCXP01000030">
    <property type="protein sequence ID" value="PIR41683.1"/>
    <property type="molecule type" value="Genomic_DNA"/>
</dbReference>
<dbReference type="Proteomes" id="UP000230208">
    <property type="component" value="Unassembled WGS sequence"/>
</dbReference>
<dbReference type="SMART" id="SM00363">
    <property type="entry name" value="S4"/>
    <property type="match status" value="1"/>
</dbReference>
<dbReference type="Pfam" id="PF01479">
    <property type="entry name" value="S4"/>
    <property type="match status" value="1"/>
</dbReference>
<dbReference type="GO" id="GO:0003723">
    <property type="term" value="F:RNA binding"/>
    <property type="evidence" value="ECO:0007669"/>
    <property type="project" value="UniProtKB-KW"/>
</dbReference>
<proteinExistence type="inferred from homology"/>
<feature type="domain" description="RNA-binding S4" evidence="5">
    <location>
        <begin position="5"/>
        <end position="67"/>
    </location>
</feature>
<keyword evidence="2 4" id="KW-0413">Isomerase</keyword>
<evidence type="ECO:0000256" key="1">
    <source>
        <dbReference type="ARBA" id="ARBA00008348"/>
    </source>
</evidence>
<dbReference type="Gene3D" id="3.30.70.1560">
    <property type="entry name" value="Alpha-L RNA-binding motif"/>
    <property type="match status" value="1"/>
</dbReference>
<dbReference type="InterPro" id="IPR042092">
    <property type="entry name" value="PsdUridine_s_RsuA/RluB/E/F_cat"/>
</dbReference>
<gene>
    <name evidence="6" type="ORF">COV30_02470</name>
</gene>
<comment type="caution">
    <text evidence="6">The sequence shown here is derived from an EMBL/GenBank/DDBJ whole genome shotgun (WGS) entry which is preliminary data.</text>
</comment>
<reference evidence="6 7" key="1">
    <citation type="submission" date="2017-09" db="EMBL/GenBank/DDBJ databases">
        <title>Depth-based differentiation of microbial function through sediment-hosted aquifers and enrichment of novel symbionts in the deep terrestrial subsurface.</title>
        <authorList>
            <person name="Probst A.J."/>
            <person name="Ladd B."/>
            <person name="Jarett J.K."/>
            <person name="Geller-Mcgrath D.E."/>
            <person name="Sieber C.M."/>
            <person name="Emerson J.B."/>
            <person name="Anantharaman K."/>
            <person name="Thomas B.C."/>
            <person name="Malmstrom R."/>
            <person name="Stieglmeier M."/>
            <person name="Klingl A."/>
            <person name="Woyke T."/>
            <person name="Ryan C.M."/>
            <person name="Banfield J.F."/>
        </authorList>
    </citation>
    <scope>NUCLEOTIDE SEQUENCE [LARGE SCALE GENOMIC DNA]</scope>
    <source>
        <strain evidence="6">CG10_big_fil_rev_8_21_14_0_10_37_15</strain>
    </source>
</reference>
<dbReference type="InterPro" id="IPR020103">
    <property type="entry name" value="PsdUridine_synth_cat_dom_sf"/>
</dbReference>
<sequence>MKYPIRINKYLRDEGFVSRREADKLVESGLVFINGEKAKNGVLVNENDKIDIRGKLKENKYLAFYKPRGLATQDLLGKKSVISEWKKHGLYPIGRLDKESEGLLILTNDGRFARKILSEKSEYEKEYVVTVKEPLRAGIPAIFKSGMQTKTLGKLLPAKAKILNKNTIQIILSEGKRHQIRIMLDELRYTVVSLKRIRIGNIKLDNLKSGQTRSFVINKYSLK</sequence>
<dbReference type="PROSITE" id="PS01149">
    <property type="entry name" value="PSI_RSU"/>
    <property type="match status" value="1"/>
</dbReference>
<dbReference type="PANTHER" id="PTHR47683:SF2">
    <property type="entry name" value="RNA-BINDING S4 DOMAIN-CONTAINING PROTEIN"/>
    <property type="match status" value="1"/>
</dbReference>
<dbReference type="Gene3D" id="3.30.70.580">
    <property type="entry name" value="Pseudouridine synthase I, catalytic domain, N-terminal subdomain"/>
    <property type="match status" value="1"/>
</dbReference>
<dbReference type="InterPro" id="IPR018496">
    <property type="entry name" value="PsdUridine_synth_RsuA/RluB_CS"/>
</dbReference>
<dbReference type="Pfam" id="PF00849">
    <property type="entry name" value="PseudoU_synth_2"/>
    <property type="match status" value="1"/>
</dbReference>
<evidence type="ECO:0000256" key="3">
    <source>
        <dbReference type="PROSITE-ProRule" id="PRU00182"/>
    </source>
</evidence>
<organism evidence="6 7">
    <name type="scientific">Candidatus Yanofskybacteria bacterium CG10_big_fil_rev_8_21_14_0_10_37_15</name>
    <dbReference type="NCBI Taxonomy" id="1975097"/>
    <lineage>
        <taxon>Bacteria</taxon>
        <taxon>Candidatus Yanofskyibacteriota</taxon>
    </lineage>
</organism>
<dbReference type="PANTHER" id="PTHR47683">
    <property type="entry name" value="PSEUDOURIDINE SYNTHASE FAMILY PROTEIN-RELATED"/>
    <property type="match status" value="1"/>
</dbReference>
<evidence type="ECO:0000256" key="4">
    <source>
        <dbReference type="RuleBase" id="RU003887"/>
    </source>
</evidence>
<dbReference type="InterPro" id="IPR000748">
    <property type="entry name" value="PsdUridine_synth_RsuA/RluB/E/F"/>
</dbReference>
<dbReference type="InterPro" id="IPR020094">
    <property type="entry name" value="TruA/RsuA/RluB/E/F_N"/>
</dbReference>
<evidence type="ECO:0000313" key="6">
    <source>
        <dbReference type="EMBL" id="PIR41683.1"/>
    </source>
</evidence>
<dbReference type="SUPFAM" id="SSF55174">
    <property type="entry name" value="Alpha-L RNA-binding motif"/>
    <property type="match status" value="1"/>
</dbReference>
<name>A0A2H0R5A1_9BACT</name>
<dbReference type="Gene3D" id="3.10.290.10">
    <property type="entry name" value="RNA-binding S4 domain"/>
    <property type="match status" value="1"/>
</dbReference>
<protein>
    <recommendedName>
        <fullName evidence="4">Pseudouridine synthase</fullName>
        <ecNumber evidence="4">5.4.99.-</ecNumber>
    </recommendedName>
</protein>
<dbReference type="CDD" id="cd00165">
    <property type="entry name" value="S4"/>
    <property type="match status" value="1"/>
</dbReference>
<dbReference type="EC" id="5.4.99.-" evidence="4"/>
<dbReference type="InterPro" id="IPR050343">
    <property type="entry name" value="RsuA_PseudoU_synthase"/>
</dbReference>
<accession>A0A2H0R5A1</accession>
<dbReference type="GO" id="GO:0000455">
    <property type="term" value="P:enzyme-directed rRNA pseudouridine synthesis"/>
    <property type="evidence" value="ECO:0007669"/>
    <property type="project" value="UniProtKB-ARBA"/>
</dbReference>
<dbReference type="SUPFAM" id="SSF55120">
    <property type="entry name" value="Pseudouridine synthase"/>
    <property type="match status" value="1"/>
</dbReference>
<evidence type="ECO:0000256" key="2">
    <source>
        <dbReference type="ARBA" id="ARBA00023235"/>
    </source>
</evidence>